<dbReference type="InterPro" id="IPR008753">
    <property type="entry name" value="Peptidase_M13_N"/>
</dbReference>
<evidence type="ECO:0000256" key="3">
    <source>
        <dbReference type="ARBA" id="ARBA00022670"/>
    </source>
</evidence>
<evidence type="ECO:0000313" key="11">
    <source>
        <dbReference type="EMBL" id="MBJ6121061.1"/>
    </source>
</evidence>
<keyword evidence="4" id="KW-0479">Metal-binding</keyword>
<dbReference type="PROSITE" id="PS51885">
    <property type="entry name" value="NEPRILYSIN"/>
    <property type="match status" value="1"/>
</dbReference>
<comment type="caution">
    <text evidence="11">The sequence shown here is derived from an EMBL/GenBank/DDBJ whole genome shotgun (WGS) entry which is preliminary data.</text>
</comment>
<evidence type="ECO:0000256" key="2">
    <source>
        <dbReference type="ARBA" id="ARBA00007357"/>
    </source>
</evidence>
<feature type="signal peptide" evidence="8">
    <location>
        <begin position="1"/>
        <end position="21"/>
    </location>
</feature>
<comment type="cofactor">
    <cofactor evidence="1">
        <name>Zn(2+)</name>
        <dbReference type="ChEBI" id="CHEBI:29105"/>
    </cofactor>
</comment>
<dbReference type="CDD" id="cd08662">
    <property type="entry name" value="M13"/>
    <property type="match status" value="1"/>
</dbReference>
<dbReference type="InterPro" id="IPR042089">
    <property type="entry name" value="Peptidase_M13_dom_2"/>
</dbReference>
<keyword evidence="5" id="KW-0378">Hydrolase</keyword>
<evidence type="ECO:0000256" key="5">
    <source>
        <dbReference type="ARBA" id="ARBA00022801"/>
    </source>
</evidence>
<dbReference type="Proteomes" id="UP000640426">
    <property type="component" value="Unassembled WGS sequence"/>
</dbReference>
<organism evidence="11 12">
    <name type="scientific">Sphingomonas mollis</name>
    <dbReference type="NCBI Taxonomy" id="2795726"/>
    <lineage>
        <taxon>Bacteria</taxon>
        <taxon>Pseudomonadati</taxon>
        <taxon>Pseudomonadota</taxon>
        <taxon>Alphaproteobacteria</taxon>
        <taxon>Sphingomonadales</taxon>
        <taxon>Sphingomonadaceae</taxon>
        <taxon>Sphingomonas</taxon>
    </lineage>
</organism>
<proteinExistence type="inferred from homology"/>
<dbReference type="EMBL" id="JAELXS010000002">
    <property type="protein sequence ID" value="MBJ6121061.1"/>
    <property type="molecule type" value="Genomic_DNA"/>
</dbReference>
<accession>A0ABS0XM01</accession>
<keyword evidence="3" id="KW-0645">Protease</keyword>
<comment type="similarity">
    <text evidence="2">Belongs to the peptidase M13 family.</text>
</comment>
<evidence type="ECO:0000256" key="7">
    <source>
        <dbReference type="ARBA" id="ARBA00023049"/>
    </source>
</evidence>
<keyword evidence="12" id="KW-1185">Reference proteome</keyword>
<dbReference type="SUPFAM" id="SSF55486">
    <property type="entry name" value="Metalloproteases ('zincins'), catalytic domain"/>
    <property type="match status" value="1"/>
</dbReference>
<evidence type="ECO:0000256" key="4">
    <source>
        <dbReference type="ARBA" id="ARBA00022723"/>
    </source>
</evidence>
<evidence type="ECO:0000259" key="9">
    <source>
        <dbReference type="Pfam" id="PF01431"/>
    </source>
</evidence>
<dbReference type="InterPro" id="IPR000718">
    <property type="entry name" value="Peptidase_M13"/>
</dbReference>
<gene>
    <name evidence="11" type="ORF">JAO74_04550</name>
</gene>
<protein>
    <submittedName>
        <fullName evidence="11">M13 family peptidase</fullName>
    </submittedName>
</protein>
<sequence length="691" mass="76006">MHQRLFAALLLASAASTAALAGSAPQTATPAATADTTAGKPKLGDFGVELANMDRSVKPGDDFYRFVNGKWQDKTEIPADKSSWGGFGILRDLSDQRTRIVIEDAAKAQNAPGSIGDKIGTTYASFMDAAAIEAKGAAPLKPYLDRIALVKTPKDLATAFGEATRHGMDVPIGLSVQQDLKDNTVYTVYAGQGGLGLPDRDYYLVDNPKFIEARTKYVTHIATMLRLAGQPDPEGAAKRIYDLEKQIATVHWTRAEQRQVEKAYNPVPTAELATRMPGFDWPALLAAQGLSARPQVIVTQPSALAGTAKIAAATPMSTWREYLAYHTISEAASKLSSPFVNENFAFYGTTLSGTPQLKERWKRGVDLVNGSLGEAVGQIYVQRYFPPESKAKMDVLVRNLIAAMDVRLSKLEWMAPETKVKARAKLAAFTPKIGYPDKWRDYSALQVVRGDVLGNADRVAEFEYNRQLAKIGKPVDRSEWFMTPQTVNAYANPTMNEVVFPAAILQPPFFDPNADPAVNYGAIGAVIGHELSHHFDDQGRKFDPQGNFAEWWTPQDVTRFKAYTDKVVAQYGAYEPVPGMHVNGELTLGENMADLAGATVAYDAYRISLNGKPAKVIEGYTGDQRFFMGFGQVWQTKAREAAIRQQLTTDPHTPGNWRAYVVRNLDPWYTAFSVKPGEKYYLAPADRIKVW</sequence>
<feature type="domain" description="Peptidase M13 C-terminal" evidence="9">
    <location>
        <begin position="488"/>
        <end position="687"/>
    </location>
</feature>
<name>A0ABS0XM01_9SPHN</name>
<feature type="chain" id="PRO_5047092786" evidence="8">
    <location>
        <begin position="22"/>
        <end position="691"/>
    </location>
</feature>
<dbReference type="RefSeq" id="WP_199035602.1">
    <property type="nucleotide sequence ID" value="NZ_JAELXS010000002.1"/>
</dbReference>
<dbReference type="InterPro" id="IPR024079">
    <property type="entry name" value="MetalloPept_cat_dom_sf"/>
</dbReference>
<dbReference type="Gene3D" id="1.10.1380.10">
    <property type="entry name" value="Neutral endopeptidase , domain2"/>
    <property type="match status" value="1"/>
</dbReference>
<keyword evidence="7" id="KW-0482">Metalloprotease</keyword>
<dbReference type="PANTHER" id="PTHR11733">
    <property type="entry name" value="ZINC METALLOPROTEASE FAMILY M13 NEPRILYSIN-RELATED"/>
    <property type="match status" value="1"/>
</dbReference>
<dbReference type="Pfam" id="PF01431">
    <property type="entry name" value="Peptidase_M13"/>
    <property type="match status" value="1"/>
</dbReference>
<feature type="domain" description="Peptidase M13 N-terminal" evidence="10">
    <location>
        <begin position="59"/>
        <end position="436"/>
    </location>
</feature>
<dbReference type="InterPro" id="IPR018497">
    <property type="entry name" value="Peptidase_M13_C"/>
</dbReference>
<evidence type="ECO:0000256" key="1">
    <source>
        <dbReference type="ARBA" id="ARBA00001947"/>
    </source>
</evidence>
<evidence type="ECO:0000313" key="12">
    <source>
        <dbReference type="Proteomes" id="UP000640426"/>
    </source>
</evidence>
<dbReference type="Gene3D" id="3.40.390.10">
    <property type="entry name" value="Collagenase (Catalytic Domain)"/>
    <property type="match status" value="1"/>
</dbReference>
<evidence type="ECO:0000256" key="6">
    <source>
        <dbReference type="ARBA" id="ARBA00022833"/>
    </source>
</evidence>
<dbReference type="Pfam" id="PF05649">
    <property type="entry name" value="Peptidase_M13_N"/>
    <property type="match status" value="1"/>
</dbReference>
<dbReference type="PANTHER" id="PTHR11733:SF167">
    <property type="entry name" value="FI17812P1-RELATED"/>
    <property type="match status" value="1"/>
</dbReference>
<dbReference type="PRINTS" id="PR00786">
    <property type="entry name" value="NEPRILYSIN"/>
</dbReference>
<keyword evidence="6" id="KW-0862">Zinc</keyword>
<reference evidence="12" key="1">
    <citation type="submission" date="2020-12" db="EMBL/GenBank/DDBJ databases">
        <title>Hymenobacter sp.</title>
        <authorList>
            <person name="Kim M.K."/>
        </authorList>
    </citation>
    <scope>NUCLEOTIDE SEQUENCE [LARGE SCALE GENOMIC DNA]</scope>
    <source>
        <strain evidence="12">BT553</strain>
    </source>
</reference>
<evidence type="ECO:0000256" key="8">
    <source>
        <dbReference type="SAM" id="SignalP"/>
    </source>
</evidence>
<keyword evidence="8" id="KW-0732">Signal</keyword>
<evidence type="ECO:0000259" key="10">
    <source>
        <dbReference type="Pfam" id="PF05649"/>
    </source>
</evidence>